<gene>
    <name evidence="7" type="ORF">CHL78_000690</name>
</gene>
<dbReference type="OrthoDB" id="9795496at2"/>
<sequence>MIISVKQVRNFFICVLIPLAVGYASSVISNLIAGIDISTYYTQLIKPSFAPVGFVFPIVWTILYILMGISSYLIIKNGCELAKVKDAMFFYWLQLALNFIWSILFFGLDLRLTAMVDLVILLLVVINMTLKFAKINKKAAYLNIPYIIWLIYAGFLNYFIWIINR</sequence>
<evidence type="ECO:0000256" key="4">
    <source>
        <dbReference type="ARBA" id="ARBA00022989"/>
    </source>
</evidence>
<evidence type="ECO:0000256" key="6">
    <source>
        <dbReference type="SAM" id="Phobius"/>
    </source>
</evidence>
<feature type="transmembrane region" description="Helical" evidence="6">
    <location>
        <begin position="142"/>
        <end position="163"/>
    </location>
</feature>
<dbReference type="Gene3D" id="1.20.1260.100">
    <property type="entry name" value="TspO/MBR protein"/>
    <property type="match status" value="1"/>
</dbReference>
<comment type="caution">
    <text evidence="7">The sequence shown here is derived from an EMBL/GenBank/DDBJ whole genome shotgun (WGS) entry which is preliminary data.</text>
</comment>
<keyword evidence="8" id="KW-1185">Reference proteome</keyword>
<dbReference type="GO" id="GO:0016020">
    <property type="term" value="C:membrane"/>
    <property type="evidence" value="ECO:0007669"/>
    <property type="project" value="UniProtKB-SubCell"/>
</dbReference>
<proteinExistence type="inferred from homology"/>
<comment type="subcellular location">
    <subcellularLocation>
        <location evidence="1">Membrane</location>
        <topology evidence="1">Multi-pass membrane protein</topology>
    </subcellularLocation>
</comment>
<keyword evidence="4 6" id="KW-1133">Transmembrane helix</keyword>
<dbReference type="FunFam" id="1.20.1260.100:FF:000001">
    <property type="entry name" value="translocator protein 2"/>
    <property type="match status" value="1"/>
</dbReference>
<dbReference type="Pfam" id="PF03073">
    <property type="entry name" value="TspO_MBR"/>
    <property type="match status" value="1"/>
</dbReference>
<dbReference type="EMBL" id="NOJY02000001">
    <property type="protein sequence ID" value="RDY29719.1"/>
    <property type="molecule type" value="Genomic_DNA"/>
</dbReference>
<dbReference type="AlphaFoldDB" id="A0A371JAB9"/>
<dbReference type="PIRSF" id="PIRSF005859">
    <property type="entry name" value="PBR"/>
    <property type="match status" value="1"/>
</dbReference>
<feature type="transmembrane region" description="Helical" evidence="6">
    <location>
        <begin position="87"/>
        <end position="106"/>
    </location>
</feature>
<dbReference type="GO" id="GO:0033013">
    <property type="term" value="P:tetrapyrrole metabolic process"/>
    <property type="evidence" value="ECO:0007669"/>
    <property type="project" value="UniProtKB-ARBA"/>
</dbReference>
<dbReference type="CDD" id="cd15904">
    <property type="entry name" value="TSPO_MBR"/>
    <property type="match status" value="1"/>
</dbReference>
<feature type="transmembrane region" description="Helical" evidence="6">
    <location>
        <begin position="112"/>
        <end position="130"/>
    </location>
</feature>
<evidence type="ECO:0000313" key="8">
    <source>
        <dbReference type="Proteomes" id="UP000215694"/>
    </source>
</evidence>
<dbReference type="Proteomes" id="UP000215694">
    <property type="component" value="Unassembled WGS sequence"/>
</dbReference>
<evidence type="ECO:0000256" key="2">
    <source>
        <dbReference type="ARBA" id="ARBA00007524"/>
    </source>
</evidence>
<accession>A0A371JAB9</accession>
<reference evidence="7 8" key="1">
    <citation type="journal article" date="2017" name="Genome Announc.">
        <title>Draft Genome Sequence of Romboutsia weinsteinii sp. nov. Strain CCRI-19649(T) Isolated from Surface Water.</title>
        <authorList>
            <person name="Maheux A.F."/>
            <person name="Boudreau D.K."/>
            <person name="Berube E."/>
            <person name="Boissinot M."/>
            <person name="Cantin P."/>
            <person name="Raymond F."/>
            <person name="Corbeil J."/>
            <person name="Omar R.F."/>
            <person name="Bergeron M.G."/>
        </authorList>
    </citation>
    <scope>NUCLEOTIDE SEQUENCE [LARGE SCALE GENOMIC DNA]</scope>
    <source>
        <strain evidence="7 8">CCRI-19649</strain>
    </source>
</reference>
<evidence type="ECO:0000256" key="3">
    <source>
        <dbReference type="ARBA" id="ARBA00022692"/>
    </source>
</evidence>
<keyword evidence="5 6" id="KW-0472">Membrane</keyword>
<keyword evidence="3 6" id="KW-0812">Transmembrane</keyword>
<evidence type="ECO:0000256" key="1">
    <source>
        <dbReference type="ARBA" id="ARBA00004141"/>
    </source>
</evidence>
<evidence type="ECO:0000256" key="5">
    <source>
        <dbReference type="ARBA" id="ARBA00023136"/>
    </source>
</evidence>
<feature type="transmembrane region" description="Helical" evidence="6">
    <location>
        <begin position="54"/>
        <end position="75"/>
    </location>
</feature>
<dbReference type="InterPro" id="IPR004307">
    <property type="entry name" value="TspO_MBR"/>
</dbReference>
<feature type="transmembrane region" description="Helical" evidence="6">
    <location>
        <begin position="12"/>
        <end position="34"/>
    </location>
</feature>
<dbReference type="PANTHER" id="PTHR10057:SF0">
    <property type="entry name" value="TRANSLOCATOR PROTEIN"/>
    <property type="match status" value="1"/>
</dbReference>
<evidence type="ECO:0000313" key="7">
    <source>
        <dbReference type="EMBL" id="RDY29719.1"/>
    </source>
</evidence>
<dbReference type="RefSeq" id="WP_094367194.1">
    <property type="nucleotide sequence ID" value="NZ_NOJY02000001.1"/>
</dbReference>
<organism evidence="7 8">
    <name type="scientific">Romboutsia weinsteinii</name>
    <dbReference type="NCBI Taxonomy" id="2020949"/>
    <lineage>
        <taxon>Bacteria</taxon>
        <taxon>Bacillati</taxon>
        <taxon>Bacillota</taxon>
        <taxon>Clostridia</taxon>
        <taxon>Peptostreptococcales</taxon>
        <taxon>Peptostreptococcaceae</taxon>
        <taxon>Romboutsia</taxon>
    </lineage>
</organism>
<dbReference type="PANTHER" id="PTHR10057">
    <property type="entry name" value="PERIPHERAL-TYPE BENZODIAZEPINE RECEPTOR"/>
    <property type="match status" value="1"/>
</dbReference>
<name>A0A371JAB9_9FIRM</name>
<protein>
    <submittedName>
        <fullName evidence="7">Tryptophan-rich sensory protein</fullName>
    </submittedName>
</protein>
<comment type="similarity">
    <text evidence="2">Belongs to the TspO/BZRP family.</text>
</comment>
<dbReference type="InterPro" id="IPR038330">
    <property type="entry name" value="TspO/MBR-related_sf"/>
</dbReference>